<keyword evidence="3" id="KW-0067">ATP-binding</keyword>
<protein>
    <submittedName>
        <fullName evidence="3">Helitron helicase-like domain-containing protein</fullName>
    </submittedName>
</protein>
<keyword evidence="3" id="KW-0547">Nucleotide-binding</keyword>
<comment type="caution">
    <text evidence="3">The sequence shown here is derived from an EMBL/GenBank/DDBJ whole genome shotgun (WGS) entry which is preliminary data.</text>
</comment>
<organism evidence="3 4">
    <name type="scientific">Blautia fusiformis</name>
    <dbReference type="NCBI Taxonomy" id="2881264"/>
    <lineage>
        <taxon>Bacteria</taxon>
        <taxon>Bacillati</taxon>
        <taxon>Bacillota</taxon>
        <taxon>Clostridia</taxon>
        <taxon>Lachnospirales</taxon>
        <taxon>Lachnospiraceae</taxon>
        <taxon>Blautia</taxon>
    </lineage>
</organism>
<keyword evidence="3" id="KW-0378">Hydrolase</keyword>
<dbReference type="Proteomes" id="UP001198612">
    <property type="component" value="Unassembled WGS sequence"/>
</dbReference>
<dbReference type="GO" id="GO:0004386">
    <property type="term" value="F:helicase activity"/>
    <property type="evidence" value="ECO:0007669"/>
    <property type="project" value="UniProtKB-KW"/>
</dbReference>
<feature type="domain" description="Replication-associated protein ORF2/G2P" evidence="2">
    <location>
        <begin position="69"/>
        <end position="171"/>
    </location>
</feature>
<feature type="region of interest" description="Disordered" evidence="1">
    <location>
        <begin position="24"/>
        <end position="47"/>
    </location>
</feature>
<evidence type="ECO:0000313" key="3">
    <source>
        <dbReference type="EMBL" id="MCC2228748.1"/>
    </source>
</evidence>
<evidence type="ECO:0000259" key="2">
    <source>
        <dbReference type="Pfam" id="PF23343"/>
    </source>
</evidence>
<keyword evidence="4" id="KW-1185">Reference proteome</keyword>
<dbReference type="Pfam" id="PF23343">
    <property type="entry name" value="REP_ORF2-G2P"/>
    <property type="match status" value="1"/>
</dbReference>
<dbReference type="EMBL" id="JAJEQQ010000023">
    <property type="protein sequence ID" value="MCC2228748.1"/>
    <property type="molecule type" value="Genomic_DNA"/>
</dbReference>
<proteinExistence type="predicted"/>
<sequence length="250" mass="29991">MRCAYVRHLWDCGESLEIEEKHTGRYGARGQKREKRKKASPEDIKRQNKWKRERDLRRLIKWNFGKYDYWMTITYRKGDRPAWEQMKKDVTDLIKKVRKRYRKLGKKLKYIYRLQIGKRGGPHVHILVNRIQTENTGTDMIFTELWTKGHINIRSVNDTGGFADLAEYIAKPLEEWEPEGVKRYHPSRNLIRKEPKQKVINRRSLVDKYGHMIYPKAPKGYYIDPESVHMGINPVTGFPYRHYTCIKLQI</sequence>
<name>A0AAW4W9P3_9FIRM</name>
<accession>A0AAW4W9P3</accession>
<gene>
    <name evidence="3" type="ORF">LKD40_13195</name>
</gene>
<dbReference type="AlphaFoldDB" id="A0AAW4W9P3"/>
<dbReference type="InterPro" id="IPR056906">
    <property type="entry name" value="ORF2/G2P_dom"/>
</dbReference>
<evidence type="ECO:0000256" key="1">
    <source>
        <dbReference type="SAM" id="MobiDB-lite"/>
    </source>
</evidence>
<dbReference type="RefSeq" id="WP_227589011.1">
    <property type="nucleotide sequence ID" value="NZ_JAJEQQ010000023.1"/>
</dbReference>
<keyword evidence="3" id="KW-0347">Helicase</keyword>
<reference evidence="3 4" key="1">
    <citation type="submission" date="2021-10" db="EMBL/GenBank/DDBJ databases">
        <title>Anaerobic single-cell dispensing facilitates the cultivation of human gut bacteria.</title>
        <authorList>
            <person name="Afrizal A."/>
        </authorList>
    </citation>
    <scope>NUCLEOTIDE SEQUENCE [LARGE SCALE GENOMIC DNA]</scope>
    <source>
        <strain evidence="3 4">CLA-AA-H217</strain>
    </source>
</reference>
<evidence type="ECO:0000313" key="4">
    <source>
        <dbReference type="Proteomes" id="UP001198612"/>
    </source>
</evidence>